<organism evidence="1 2">
    <name type="scientific">Pantoea dispersa</name>
    <dbReference type="NCBI Taxonomy" id="59814"/>
    <lineage>
        <taxon>Bacteria</taxon>
        <taxon>Pseudomonadati</taxon>
        <taxon>Pseudomonadota</taxon>
        <taxon>Gammaproteobacteria</taxon>
        <taxon>Enterobacterales</taxon>
        <taxon>Erwiniaceae</taxon>
        <taxon>Pantoea</taxon>
    </lineage>
</organism>
<gene>
    <name evidence="1" type="ORF">SA3R_09080</name>
</gene>
<name>A0A8E1V8Q7_9GAMM</name>
<evidence type="ECO:0000313" key="1">
    <source>
        <dbReference type="EMBL" id="KTS68262.1"/>
    </source>
</evidence>
<accession>A0A8E1V8Q7</accession>
<protein>
    <submittedName>
        <fullName evidence="1">Uncharacterized protein</fullName>
    </submittedName>
</protein>
<reference evidence="1 2" key="1">
    <citation type="journal article" date="2016" name="Front. Microbiol.">
        <title>Genomic Resource of Rice Seed Associated Bacteria.</title>
        <authorList>
            <person name="Midha S."/>
            <person name="Bansal K."/>
            <person name="Sharma S."/>
            <person name="Kumar N."/>
            <person name="Patil P.P."/>
            <person name="Chaudhry V."/>
            <person name="Patil P.B."/>
        </authorList>
    </citation>
    <scope>NUCLEOTIDE SEQUENCE [LARGE SCALE GENOMIC DNA]</scope>
    <source>
        <strain evidence="1 2">SA3</strain>
    </source>
</reference>
<dbReference type="RefSeq" id="WP_021506322.1">
    <property type="nucleotide sequence ID" value="NZ_CP157882.1"/>
</dbReference>
<evidence type="ECO:0000313" key="2">
    <source>
        <dbReference type="Proteomes" id="UP000071979"/>
    </source>
</evidence>
<proteinExistence type="predicted"/>
<dbReference type="EMBL" id="LDSE01000017">
    <property type="protein sequence ID" value="KTS68262.1"/>
    <property type="molecule type" value="Genomic_DNA"/>
</dbReference>
<comment type="caution">
    <text evidence="1">The sequence shown here is derived from an EMBL/GenBank/DDBJ whole genome shotgun (WGS) entry which is preliminary data.</text>
</comment>
<sequence>MKQVNRPAPDLYALIGIAVTEFIREGSVFRIHDVTQVLHTMKADARDEDFRHRCDAAIRLLADLMH</sequence>
<dbReference type="Proteomes" id="UP000071979">
    <property type="component" value="Unassembled WGS sequence"/>
</dbReference>
<dbReference type="AlphaFoldDB" id="A0A8E1V8Q7"/>